<gene>
    <name evidence="1" type="ORF">Tco_0956016</name>
</gene>
<name>A0ABQ5E8W1_9ASTR</name>
<dbReference type="Proteomes" id="UP001151760">
    <property type="component" value="Unassembled WGS sequence"/>
</dbReference>
<reference evidence="1" key="2">
    <citation type="submission" date="2022-01" db="EMBL/GenBank/DDBJ databases">
        <authorList>
            <person name="Yamashiro T."/>
            <person name="Shiraishi A."/>
            <person name="Satake H."/>
            <person name="Nakayama K."/>
        </authorList>
    </citation>
    <scope>NUCLEOTIDE SEQUENCE</scope>
</reference>
<sequence>MENNWADALARTYKDPEEHKLLQKSGDIGSFIKWYCKQIEKKKLVKAYFEGQTYKLVRPFHNNSMSLQFQMEECHLLLTDKIGWIIPEGNRKIWNALSISKLKVAYYPYFGLEELVPSLWIESECEYDISVAYDITHWWFKRKEFYVTRHSALSNRSTVRSHMQILSVVSLKTFLRYKYIFMKEIVLRRADYKEHKISEADFKNLHPNDFEDLYLLHLQGKLNHLYGADKVHPFNVVNMWIRNIVIRQRVEDLQLGIESYQTKLNLTQPNWDASDFLFKEDYTIVNKPRAIIYRDRNNQKKMMRETELHKFNDGTLTRVLEKLDFMIKDYKLFNYNLGIERRIWTEDDKRRSQEFIKLIERRLKIRRIFKSLEIFIGGRLRDVDYRLITRTE</sequence>
<organism evidence="1 2">
    <name type="scientific">Tanacetum coccineum</name>
    <dbReference type="NCBI Taxonomy" id="301880"/>
    <lineage>
        <taxon>Eukaryota</taxon>
        <taxon>Viridiplantae</taxon>
        <taxon>Streptophyta</taxon>
        <taxon>Embryophyta</taxon>
        <taxon>Tracheophyta</taxon>
        <taxon>Spermatophyta</taxon>
        <taxon>Magnoliopsida</taxon>
        <taxon>eudicotyledons</taxon>
        <taxon>Gunneridae</taxon>
        <taxon>Pentapetalae</taxon>
        <taxon>asterids</taxon>
        <taxon>campanulids</taxon>
        <taxon>Asterales</taxon>
        <taxon>Asteraceae</taxon>
        <taxon>Asteroideae</taxon>
        <taxon>Anthemideae</taxon>
        <taxon>Anthemidinae</taxon>
        <taxon>Tanacetum</taxon>
    </lineage>
</organism>
<dbReference type="EMBL" id="BQNB010016055">
    <property type="protein sequence ID" value="GJT47301.1"/>
    <property type="molecule type" value="Genomic_DNA"/>
</dbReference>
<accession>A0ABQ5E8W1</accession>
<evidence type="ECO:0000313" key="2">
    <source>
        <dbReference type="Proteomes" id="UP001151760"/>
    </source>
</evidence>
<reference evidence="1" key="1">
    <citation type="journal article" date="2022" name="Int. J. Mol. Sci.">
        <title>Draft Genome of Tanacetum Coccineum: Genomic Comparison of Closely Related Tanacetum-Family Plants.</title>
        <authorList>
            <person name="Yamashiro T."/>
            <person name="Shiraishi A."/>
            <person name="Nakayama K."/>
            <person name="Satake H."/>
        </authorList>
    </citation>
    <scope>NUCLEOTIDE SEQUENCE</scope>
</reference>
<keyword evidence="2" id="KW-1185">Reference proteome</keyword>
<evidence type="ECO:0000313" key="1">
    <source>
        <dbReference type="EMBL" id="GJT47301.1"/>
    </source>
</evidence>
<comment type="caution">
    <text evidence="1">The sequence shown here is derived from an EMBL/GenBank/DDBJ whole genome shotgun (WGS) entry which is preliminary data.</text>
</comment>
<protein>
    <submittedName>
        <fullName evidence="1">Uncharacterized protein</fullName>
    </submittedName>
</protein>
<proteinExistence type="predicted"/>